<dbReference type="OrthoDB" id="1135822at2759"/>
<sequence length="144" mass="17109">MSAMELDEYDEDYIEEEIIPVGKRVGYGIYRDEHGYARAPDGRITHVSREDIIDILERDTIHVQTHICLPDHAAKFTRILPRLRSYTRADIDDIVHGIYRPQEMSLDDNYKRLDDVYYPLNDNIDRLTDELKEEMDVIRRQNEI</sequence>
<evidence type="ECO:0000313" key="1">
    <source>
        <dbReference type="EMBL" id="KAF2545387.1"/>
    </source>
</evidence>
<proteinExistence type="predicted"/>
<organism evidence="1">
    <name type="scientific">Brassica cretica</name>
    <name type="common">Mustard</name>
    <dbReference type="NCBI Taxonomy" id="69181"/>
    <lineage>
        <taxon>Eukaryota</taxon>
        <taxon>Viridiplantae</taxon>
        <taxon>Streptophyta</taxon>
        <taxon>Embryophyta</taxon>
        <taxon>Tracheophyta</taxon>
        <taxon>Spermatophyta</taxon>
        <taxon>Magnoliopsida</taxon>
        <taxon>eudicotyledons</taxon>
        <taxon>Gunneridae</taxon>
        <taxon>Pentapetalae</taxon>
        <taxon>rosids</taxon>
        <taxon>malvids</taxon>
        <taxon>Brassicales</taxon>
        <taxon>Brassicaceae</taxon>
        <taxon>Brassiceae</taxon>
        <taxon>Brassica</taxon>
    </lineage>
</organism>
<protein>
    <submittedName>
        <fullName evidence="1">Uncharacterized protein</fullName>
    </submittedName>
</protein>
<name>A0A8S9GM00_BRACR</name>
<gene>
    <name evidence="2" type="ORF">F2Q68_00015307</name>
    <name evidence="1" type="ORF">F2Q70_00021632</name>
</gene>
<dbReference type="EMBL" id="QGKY02001925">
    <property type="protein sequence ID" value="KAF2545387.1"/>
    <property type="molecule type" value="Genomic_DNA"/>
</dbReference>
<dbReference type="AlphaFoldDB" id="A0A8S9GM00"/>
<evidence type="ECO:0000313" key="2">
    <source>
        <dbReference type="EMBL" id="KAF2554933.1"/>
    </source>
</evidence>
<comment type="caution">
    <text evidence="1">The sequence shown here is derived from an EMBL/GenBank/DDBJ whole genome shotgun (WGS) entry which is preliminary data.</text>
</comment>
<reference evidence="1" key="1">
    <citation type="submission" date="2019-12" db="EMBL/GenBank/DDBJ databases">
        <title>Genome sequencing and annotation of Brassica cretica.</title>
        <authorList>
            <person name="Studholme D.J."/>
            <person name="Sarris P.F."/>
        </authorList>
    </citation>
    <scope>NUCLEOTIDE SEQUENCE</scope>
    <source>
        <strain evidence="2">PFS-001/15</strain>
        <strain evidence="1">PFS-102/07</strain>
        <tissue evidence="1">Leaf</tissue>
    </source>
</reference>
<dbReference type="EMBL" id="QGKW02001940">
    <property type="protein sequence ID" value="KAF2554933.1"/>
    <property type="molecule type" value="Genomic_DNA"/>
</dbReference>
<dbReference type="Proteomes" id="UP000712281">
    <property type="component" value="Unassembled WGS sequence"/>
</dbReference>
<accession>A0A8S9GM00</accession>